<accession>A0A1J8PUC1</accession>
<keyword evidence="2" id="KW-1185">Reference proteome</keyword>
<dbReference type="Proteomes" id="UP000183567">
    <property type="component" value="Unassembled WGS sequence"/>
</dbReference>
<organism evidence="1 2">
    <name type="scientific">Rhizopogon vesiculosus</name>
    <dbReference type="NCBI Taxonomy" id="180088"/>
    <lineage>
        <taxon>Eukaryota</taxon>
        <taxon>Fungi</taxon>
        <taxon>Dikarya</taxon>
        <taxon>Basidiomycota</taxon>
        <taxon>Agaricomycotina</taxon>
        <taxon>Agaricomycetes</taxon>
        <taxon>Agaricomycetidae</taxon>
        <taxon>Boletales</taxon>
        <taxon>Suillineae</taxon>
        <taxon>Rhizopogonaceae</taxon>
        <taxon>Rhizopogon</taxon>
    </lineage>
</organism>
<dbReference type="EMBL" id="LVVM01004821">
    <property type="protein sequence ID" value="OJA12087.1"/>
    <property type="molecule type" value="Genomic_DNA"/>
</dbReference>
<evidence type="ECO:0000313" key="2">
    <source>
        <dbReference type="Proteomes" id="UP000183567"/>
    </source>
</evidence>
<dbReference type="AlphaFoldDB" id="A0A1J8PUC1"/>
<sequence length="95" mass="11058">MILESSLSFQVYVERITLLELESTYTGRYARDPPALPWVAWGLEHTRIFLASQDDDRNHYSYGFRTAELIGKTLSKQIRICDFDPCTKLQGWGRN</sequence>
<evidence type="ECO:0000313" key="1">
    <source>
        <dbReference type="EMBL" id="OJA12087.1"/>
    </source>
</evidence>
<proteinExistence type="predicted"/>
<protein>
    <submittedName>
        <fullName evidence="1">Uncharacterized protein</fullName>
    </submittedName>
</protein>
<name>A0A1J8PUC1_9AGAM</name>
<comment type="caution">
    <text evidence="1">The sequence shown here is derived from an EMBL/GenBank/DDBJ whole genome shotgun (WGS) entry which is preliminary data.</text>
</comment>
<reference evidence="1 2" key="1">
    <citation type="submission" date="2016-03" db="EMBL/GenBank/DDBJ databases">
        <title>Comparative genomics of the ectomycorrhizal sister species Rhizopogon vinicolor and Rhizopogon vesiculosus (Basidiomycota: Boletales) reveals a divergence of the mating type B locus.</title>
        <authorList>
            <person name="Mujic A.B."/>
            <person name="Kuo A."/>
            <person name="Tritt A."/>
            <person name="Lipzen A."/>
            <person name="Chen C."/>
            <person name="Johnson J."/>
            <person name="Sharma A."/>
            <person name="Barry K."/>
            <person name="Grigoriev I.V."/>
            <person name="Spatafora J.W."/>
        </authorList>
    </citation>
    <scope>NUCLEOTIDE SEQUENCE [LARGE SCALE GENOMIC DNA]</scope>
    <source>
        <strain evidence="1 2">AM-OR11-056</strain>
    </source>
</reference>
<dbReference type="OrthoDB" id="2693266at2759"/>
<gene>
    <name evidence="1" type="ORF">AZE42_02183</name>
</gene>